<dbReference type="GO" id="GO:0003755">
    <property type="term" value="F:peptidyl-prolyl cis-trans isomerase activity"/>
    <property type="evidence" value="ECO:0007669"/>
    <property type="project" value="UniProtKB-KW"/>
</dbReference>
<dbReference type="EMBL" id="FOEG01000001">
    <property type="protein sequence ID" value="SEO45945.1"/>
    <property type="molecule type" value="Genomic_DNA"/>
</dbReference>
<dbReference type="PANTHER" id="PTHR47245">
    <property type="entry name" value="PEPTIDYLPROLYL ISOMERASE"/>
    <property type="match status" value="1"/>
</dbReference>
<dbReference type="Proteomes" id="UP000199657">
    <property type="component" value="Unassembled WGS sequence"/>
</dbReference>
<dbReference type="SUPFAM" id="SSF54534">
    <property type="entry name" value="FKBP-like"/>
    <property type="match status" value="1"/>
</dbReference>
<dbReference type="AlphaFoldDB" id="A0A1H8PVH1"/>
<evidence type="ECO:0000313" key="7">
    <source>
        <dbReference type="EMBL" id="SEO45945.1"/>
    </source>
</evidence>
<dbReference type="InterPro" id="IPR046357">
    <property type="entry name" value="PPIase_dom_sf"/>
</dbReference>
<dbReference type="OrthoDB" id="9769613at2"/>
<evidence type="ECO:0000313" key="8">
    <source>
        <dbReference type="Proteomes" id="UP000199657"/>
    </source>
</evidence>
<keyword evidence="8" id="KW-1185">Reference proteome</keyword>
<dbReference type="STRING" id="406100.SAMN04488052_101183"/>
<dbReference type="InterPro" id="IPR000297">
    <property type="entry name" value="PPIase_PpiC"/>
</dbReference>
<evidence type="ECO:0000256" key="3">
    <source>
        <dbReference type="ARBA" id="ARBA00013194"/>
    </source>
</evidence>
<evidence type="ECO:0000256" key="5">
    <source>
        <dbReference type="PROSITE-ProRule" id="PRU00278"/>
    </source>
</evidence>
<dbReference type="Pfam" id="PF00639">
    <property type="entry name" value="Rotamase"/>
    <property type="match status" value="1"/>
</dbReference>
<proteinExistence type="inferred from homology"/>
<name>A0A1H8PVH1_9GAMM</name>
<dbReference type="PROSITE" id="PS01096">
    <property type="entry name" value="PPIC_PPIASE_1"/>
    <property type="match status" value="1"/>
</dbReference>
<organism evidence="7 8">
    <name type="scientific">Aquisalimonas asiatica</name>
    <dbReference type="NCBI Taxonomy" id="406100"/>
    <lineage>
        <taxon>Bacteria</taxon>
        <taxon>Pseudomonadati</taxon>
        <taxon>Pseudomonadota</taxon>
        <taxon>Gammaproteobacteria</taxon>
        <taxon>Chromatiales</taxon>
        <taxon>Ectothiorhodospiraceae</taxon>
        <taxon>Aquisalimonas</taxon>
    </lineage>
</organism>
<feature type="domain" description="PpiC" evidence="6">
    <location>
        <begin position="100"/>
        <end position="201"/>
    </location>
</feature>
<evidence type="ECO:0000256" key="4">
    <source>
        <dbReference type="ARBA" id="ARBA00023110"/>
    </source>
</evidence>
<evidence type="ECO:0000256" key="1">
    <source>
        <dbReference type="ARBA" id="ARBA00000971"/>
    </source>
</evidence>
<comment type="similarity">
    <text evidence="2">Belongs to the PpiC/parvulin rotamase family.</text>
</comment>
<dbReference type="RefSeq" id="WP_091639121.1">
    <property type="nucleotide sequence ID" value="NZ_FOEG01000001.1"/>
</dbReference>
<keyword evidence="5 7" id="KW-0413">Isomerase</keyword>
<dbReference type="InterPro" id="IPR023058">
    <property type="entry name" value="PPIase_PpiC_CS"/>
</dbReference>
<dbReference type="InterPro" id="IPR050245">
    <property type="entry name" value="PrsA_foldase"/>
</dbReference>
<evidence type="ECO:0000259" key="6">
    <source>
        <dbReference type="PROSITE" id="PS50198"/>
    </source>
</evidence>
<dbReference type="PROSITE" id="PS50198">
    <property type="entry name" value="PPIC_PPIASE_2"/>
    <property type="match status" value="1"/>
</dbReference>
<dbReference type="Gene3D" id="3.10.50.40">
    <property type="match status" value="1"/>
</dbReference>
<evidence type="ECO:0000256" key="2">
    <source>
        <dbReference type="ARBA" id="ARBA00007656"/>
    </source>
</evidence>
<dbReference type="PANTHER" id="PTHR47245:SF2">
    <property type="entry name" value="PEPTIDYL-PROLYL CIS-TRANS ISOMERASE HP_0175-RELATED"/>
    <property type="match status" value="1"/>
</dbReference>
<protein>
    <recommendedName>
        <fullName evidence="3">peptidylprolyl isomerase</fullName>
        <ecNumber evidence="3">5.2.1.8</ecNumber>
    </recommendedName>
</protein>
<comment type="catalytic activity">
    <reaction evidence="1">
        <text>[protein]-peptidylproline (omega=180) = [protein]-peptidylproline (omega=0)</text>
        <dbReference type="Rhea" id="RHEA:16237"/>
        <dbReference type="Rhea" id="RHEA-COMP:10747"/>
        <dbReference type="Rhea" id="RHEA-COMP:10748"/>
        <dbReference type="ChEBI" id="CHEBI:83833"/>
        <dbReference type="ChEBI" id="CHEBI:83834"/>
        <dbReference type="EC" id="5.2.1.8"/>
    </reaction>
</comment>
<reference evidence="7 8" key="1">
    <citation type="submission" date="2016-10" db="EMBL/GenBank/DDBJ databases">
        <authorList>
            <person name="de Groot N.N."/>
        </authorList>
    </citation>
    <scope>NUCLEOTIDE SEQUENCE [LARGE SCALE GENOMIC DNA]</scope>
    <source>
        <strain evidence="7 8">CGMCC 1.6291</strain>
    </source>
</reference>
<accession>A0A1H8PVH1</accession>
<gene>
    <name evidence="7" type="ORF">SAMN04488052_101183</name>
</gene>
<keyword evidence="4 5" id="KW-0697">Rotamase</keyword>
<dbReference type="EC" id="5.2.1.8" evidence="3"/>
<sequence>MSIHVNGKEITSRAINIESAYHQESGADPRYAQRRAAVALTVRELLRQRAEQLDMAVPEDDDDLDPVIDELIATEVHIPTADDTTCRRWYEQNPERFRTPDMAEVRHILLAGHPEDLEERNQARATAEQLIEELRRDPDAFADLARKHSRCPSANEGGHLGQVSNGETVPEFEDAVLRLPVGLADQPIKTRYGFHVVEVLQHVAGEQLPFEAVHERIREYLEAVSRQRAISQYIKLLAGDAEIRGIDLDQAESMLIQ</sequence>